<evidence type="ECO:0000256" key="3">
    <source>
        <dbReference type="ARBA" id="ARBA00022596"/>
    </source>
</evidence>
<dbReference type="SUPFAM" id="SSF69737">
    <property type="entry name" value="Urease metallochaperone UreE, C-terminal domain"/>
    <property type="match status" value="1"/>
</dbReference>
<dbReference type="InterPro" id="IPR007864">
    <property type="entry name" value="UreE_C_dom"/>
</dbReference>
<dbReference type="GO" id="GO:0016151">
    <property type="term" value="F:nickel cation binding"/>
    <property type="evidence" value="ECO:0007669"/>
    <property type="project" value="UniProtKB-UniRule"/>
</dbReference>
<evidence type="ECO:0000256" key="4">
    <source>
        <dbReference type="ARBA" id="ARBA00023186"/>
    </source>
</evidence>
<gene>
    <name evidence="5" type="primary">ureE</name>
    <name evidence="7" type="ORF">FDQ92_07250</name>
</gene>
<protein>
    <recommendedName>
        <fullName evidence="5">Urease accessory protein UreE</fullName>
    </recommendedName>
</protein>
<dbReference type="SMART" id="SM00988">
    <property type="entry name" value="UreE_N"/>
    <property type="match status" value="1"/>
</dbReference>
<comment type="similarity">
    <text evidence="5">Belongs to the UreE family.</text>
</comment>
<proteinExistence type="inferred from homology"/>
<reference evidence="7 8" key="1">
    <citation type="submission" date="2019-05" db="EMBL/GenBank/DDBJ databases">
        <title>The Complete Genome Sequence of the n-alkane-degrading Desulfoglaeba alkanexedens ALDC reveals multiple alkylsuccinate synthase gene clusters.</title>
        <authorList>
            <person name="Callaghan A.V."/>
            <person name="Davidova I.A."/>
            <person name="Duncan K.E."/>
            <person name="Morris B."/>
            <person name="McInerney M.J."/>
        </authorList>
    </citation>
    <scope>NUCLEOTIDE SEQUENCE [LARGE SCALE GENOMIC DNA]</scope>
    <source>
        <strain evidence="7 8">ALDC</strain>
    </source>
</reference>
<evidence type="ECO:0000256" key="2">
    <source>
        <dbReference type="ARBA" id="ARBA00022490"/>
    </source>
</evidence>
<dbReference type="Pfam" id="PF05194">
    <property type="entry name" value="UreE_C"/>
    <property type="match status" value="1"/>
</dbReference>
<comment type="function">
    <text evidence="5">Involved in urease metallocenter assembly. Binds nickel. Probably functions as a nickel donor during metallocenter assembly.</text>
</comment>
<dbReference type="Gene3D" id="2.60.260.20">
    <property type="entry name" value="Urease metallochaperone UreE, N-terminal domain"/>
    <property type="match status" value="1"/>
</dbReference>
<comment type="subcellular location">
    <subcellularLocation>
        <location evidence="1 5">Cytoplasm</location>
    </subcellularLocation>
</comment>
<dbReference type="SUPFAM" id="SSF69287">
    <property type="entry name" value="Urease metallochaperone UreE, N-terminal domain"/>
    <property type="match status" value="1"/>
</dbReference>
<dbReference type="EMBL" id="CP040098">
    <property type="protein sequence ID" value="QCQ21988.1"/>
    <property type="molecule type" value="Genomic_DNA"/>
</dbReference>
<reference evidence="7 8" key="2">
    <citation type="submission" date="2019-05" db="EMBL/GenBank/DDBJ databases">
        <authorList>
            <person name="Suflita J.M."/>
            <person name="Marks C.R."/>
        </authorList>
    </citation>
    <scope>NUCLEOTIDE SEQUENCE [LARGE SCALE GENOMIC DNA]</scope>
    <source>
        <strain evidence="7 8">ALDC</strain>
    </source>
</reference>
<evidence type="ECO:0000256" key="1">
    <source>
        <dbReference type="ARBA" id="ARBA00004496"/>
    </source>
</evidence>
<dbReference type="OrthoDB" id="5421304at2"/>
<dbReference type="Pfam" id="PF02814">
    <property type="entry name" value="UreE_N"/>
    <property type="match status" value="1"/>
</dbReference>
<dbReference type="GO" id="GO:0005737">
    <property type="term" value="C:cytoplasm"/>
    <property type="evidence" value="ECO:0007669"/>
    <property type="project" value="UniProtKB-SubCell"/>
</dbReference>
<dbReference type="RefSeq" id="WP_137423957.1">
    <property type="nucleotide sequence ID" value="NZ_CP040098.1"/>
</dbReference>
<dbReference type="AlphaFoldDB" id="A0A4P8L273"/>
<dbReference type="Gene3D" id="3.30.70.790">
    <property type="entry name" value="UreE, C-terminal domain"/>
    <property type="match status" value="1"/>
</dbReference>
<evidence type="ECO:0000259" key="6">
    <source>
        <dbReference type="SMART" id="SM00988"/>
    </source>
</evidence>
<keyword evidence="3 5" id="KW-0533">Nickel</keyword>
<dbReference type="Proteomes" id="UP000298602">
    <property type="component" value="Chromosome"/>
</dbReference>
<dbReference type="PIRSF" id="PIRSF036402">
    <property type="entry name" value="Ureas_acces_UreE"/>
    <property type="match status" value="1"/>
</dbReference>
<dbReference type="InterPro" id="IPR012406">
    <property type="entry name" value="UreE"/>
</dbReference>
<evidence type="ECO:0000313" key="7">
    <source>
        <dbReference type="EMBL" id="QCQ21988.1"/>
    </source>
</evidence>
<keyword evidence="2 5" id="KW-0963">Cytoplasm</keyword>
<feature type="domain" description="UreE urease accessory N-terminal" evidence="6">
    <location>
        <begin position="4"/>
        <end position="68"/>
    </location>
</feature>
<sequence length="145" mass="16456">MIIIEEIDKNRAIPAQAEHDVIVMGWEDRRRTRQRVRTLKGRECAIALPTGTVLGDGEVVYVEPDFYISIEAKEEDLLVVPLRDPTSAAALGYEMGNRHLPVSISHGSLATPYDRLIEEWLSKSGVPYERRKGKFEPVRMVHHHG</sequence>
<dbReference type="KEGG" id="dax:FDQ92_07250"/>
<dbReference type="HAMAP" id="MF_00822">
    <property type="entry name" value="UreE"/>
    <property type="match status" value="1"/>
</dbReference>
<dbReference type="InterPro" id="IPR036118">
    <property type="entry name" value="UreE_N_sf"/>
</dbReference>
<dbReference type="GO" id="GO:0006457">
    <property type="term" value="P:protein folding"/>
    <property type="evidence" value="ECO:0007669"/>
    <property type="project" value="InterPro"/>
</dbReference>
<keyword evidence="4 5" id="KW-0143">Chaperone</keyword>
<name>A0A4P8L273_9BACT</name>
<evidence type="ECO:0000256" key="5">
    <source>
        <dbReference type="HAMAP-Rule" id="MF_00822"/>
    </source>
</evidence>
<dbReference type="InterPro" id="IPR004029">
    <property type="entry name" value="UreE_N"/>
</dbReference>
<dbReference type="GO" id="GO:0065003">
    <property type="term" value="P:protein-containing complex assembly"/>
    <property type="evidence" value="ECO:0007669"/>
    <property type="project" value="InterPro"/>
</dbReference>
<keyword evidence="8" id="KW-1185">Reference proteome</keyword>
<accession>A0A4P8L273</accession>
<dbReference type="GO" id="GO:0019627">
    <property type="term" value="P:urea metabolic process"/>
    <property type="evidence" value="ECO:0007669"/>
    <property type="project" value="InterPro"/>
</dbReference>
<evidence type="ECO:0000313" key="8">
    <source>
        <dbReference type="Proteomes" id="UP000298602"/>
    </source>
</evidence>
<dbReference type="GO" id="GO:0051082">
    <property type="term" value="F:unfolded protein binding"/>
    <property type="evidence" value="ECO:0007669"/>
    <property type="project" value="UniProtKB-UniRule"/>
</dbReference>
<organism evidence="7 8">
    <name type="scientific">Desulfoglaeba alkanexedens ALDC</name>
    <dbReference type="NCBI Taxonomy" id="980445"/>
    <lineage>
        <taxon>Bacteria</taxon>
        <taxon>Pseudomonadati</taxon>
        <taxon>Thermodesulfobacteriota</taxon>
        <taxon>Syntrophobacteria</taxon>
        <taxon>Syntrophobacterales</taxon>
        <taxon>Syntrophobacteraceae</taxon>
        <taxon>Desulfoglaeba</taxon>
    </lineage>
</organism>